<keyword evidence="11" id="KW-1185">Reference proteome</keyword>
<dbReference type="PANTHER" id="PTHR11668:SF300">
    <property type="entry name" value="SERINE_THREONINE-PROTEIN PHOSPHATASE"/>
    <property type="match status" value="1"/>
</dbReference>
<feature type="domain" description="Serine/threonine specific protein phosphatases" evidence="9">
    <location>
        <begin position="139"/>
        <end position="281"/>
    </location>
</feature>
<dbReference type="GO" id="GO:0005737">
    <property type="term" value="C:cytoplasm"/>
    <property type="evidence" value="ECO:0007669"/>
    <property type="project" value="TreeGrafter"/>
</dbReference>
<evidence type="ECO:0000256" key="1">
    <source>
        <dbReference type="ARBA" id="ARBA00001936"/>
    </source>
</evidence>
<evidence type="ECO:0000256" key="7">
    <source>
        <dbReference type="ARBA" id="ARBA00047761"/>
    </source>
</evidence>
<reference evidence="10 11" key="2">
    <citation type="submission" date="2018-10" db="EMBL/GenBank/DDBJ databases">
        <authorList>
            <consortium name="Pathogen Informatics"/>
        </authorList>
    </citation>
    <scope>NUCLEOTIDE SEQUENCE [LARGE SCALE GENOMIC DNA]</scope>
</reference>
<dbReference type="Pfam" id="PF00149">
    <property type="entry name" value="Metallophos"/>
    <property type="match status" value="1"/>
</dbReference>
<organism evidence="12">
    <name type="scientific">Enterobius vermicularis</name>
    <name type="common">Human pinworm</name>
    <dbReference type="NCBI Taxonomy" id="51028"/>
    <lineage>
        <taxon>Eukaryota</taxon>
        <taxon>Metazoa</taxon>
        <taxon>Ecdysozoa</taxon>
        <taxon>Nematoda</taxon>
        <taxon>Chromadorea</taxon>
        <taxon>Rhabditida</taxon>
        <taxon>Spirurina</taxon>
        <taxon>Oxyuridomorpha</taxon>
        <taxon>Oxyuroidea</taxon>
        <taxon>Oxyuridae</taxon>
        <taxon>Enterobius</taxon>
    </lineage>
</organism>
<dbReference type="SUPFAM" id="SSF56300">
    <property type="entry name" value="Metallo-dependent phosphatases"/>
    <property type="match status" value="1"/>
</dbReference>
<dbReference type="GO" id="GO:0046872">
    <property type="term" value="F:metal ion binding"/>
    <property type="evidence" value="ECO:0007669"/>
    <property type="project" value="UniProtKB-KW"/>
</dbReference>
<evidence type="ECO:0000313" key="11">
    <source>
        <dbReference type="Proteomes" id="UP000274131"/>
    </source>
</evidence>
<dbReference type="SMART" id="SM00156">
    <property type="entry name" value="PP2Ac"/>
    <property type="match status" value="1"/>
</dbReference>
<dbReference type="InterPro" id="IPR050341">
    <property type="entry name" value="PP1_catalytic_subunit"/>
</dbReference>
<dbReference type="InterPro" id="IPR004843">
    <property type="entry name" value="Calcineurin-like_PHP"/>
</dbReference>
<dbReference type="EMBL" id="UXUI01008978">
    <property type="protein sequence ID" value="VDD92813.1"/>
    <property type="molecule type" value="Genomic_DNA"/>
</dbReference>
<accession>A0A0N4VC04</accession>
<sequence length="281" mass="32151">MSLSAFVVTASSNRKNFGIRQRKETFNGKYEANVITHILYVAQSKRPPKMHEIEEVKTVVPLNLSMTEVEDAILKLMTSMPPQKRRIDKLISKEKLAKYNNVQGLTKTLRKVTTGNKKFVKNPEKNLDKLIVRAKTQAFCAEPFCIFLIFGTEVFRLGPTLVEFTVTDHCVVASDLHGSFDDLIVILRENGPPPEMQYLFLGDYVGRGKQQVDVFIMLLLLKLRWPRHIYMLRGTHECAERNIADTFFAAVSLEQQSVLFPNDVLARPPTADEYYKEILKV</sequence>
<keyword evidence="4" id="KW-0378">Hydrolase</keyword>
<evidence type="ECO:0000256" key="5">
    <source>
        <dbReference type="ARBA" id="ARBA00022912"/>
    </source>
</evidence>
<evidence type="ECO:0000256" key="8">
    <source>
        <dbReference type="ARBA" id="ARBA00048336"/>
    </source>
</evidence>
<evidence type="ECO:0000313" key="12">
    <source>
        <dbReference type="WBParaSite" id="EVEC_0000808001-mRNA-1"/>
    </source>
</evidence>
<evidence type="ECO:0000256" key="2">
    <source>
        <dbReference type="ARBA" id="ARBA00013081"/>
    </source>
</evidence>
<dbReference type="EC" id="3.1.3.16" evidence="2"/>
<comment type="catalytic activity">
    <reaction evidence="7">
        <text>O-phospho-L-seryl-[protein] + H2O = L-seryl-[protein] + phosphate</text>
        <dbReference type="Rhea" id="RHEA:20629"/>
        <dbReference type="Rhea" id="RHEA-COMP:9863"/>
        <dbReference type="Rhea" id="RHEA-COMP:11604"/>
        <dbReference type="ChEBI" id="CHEBI:15377"/>
        <dbReference type="ChEBI" id="CHEBI:29999"/>
        <dbReference type="ChEBI" id="CHEBI:43474"/>
        <dbReference type="ChEBI" id="CHEBI:83421"/>
        <dbReference type="EC" id="3.1.3.16"/>
    </reaction>
</comment>
<comment type="catalytic activity">
    <reaction evidence="8">
        <text>O-phospho-L-threonyl-[protein] + H2O = L-threonyl-[protein] + phosphate</text>
        <dbReference type="Rhea" id="RHEA:47004"/>
        <dbReference type="Rhea" id="RHEA-COMP:11060"/>
        <dbReference type="Rhea" id="RHEA-COMP:11605"/>
        <dbReference type="ChEBI" id="CHEBI:15377"/>
        <dbReference type="ChEBI" id="CHEBI:30013"/>
        <dbReference type="ChEBI" id="CHEBI:43474"/>
        <dbReference type="ChEBI" id="CHEBI:61977"/>
        <dbReference type="EC" id="3.1.3.16"/>
    </reaction>
</comment>
<dbReference type="PRINTS" id="PR00114">
    <property type="entry name" value="STPHPHTASE"/>
</dbReference>
<dbReference type="Gene3D" id="3.60.21.10">
    <property type="match status" value="1"/>
</dbReference>
<keyword evidence="3" id="KW-0479">Metal-binding</keyword>
<evidence type="ECO:0000256" key="3">
    <source>
        <dbReference type="ARBA" id="ARBA00022723"/>
    </source>
</evidence>
<evidence type="ECO:0000313" key="10">
    <source>
        <dbReference type="EMBL" id="VDD92813.1"/>
    </source>
</evidence>
<evidence type="ECO:0000259" key="9">
    <source>
        <dbReference type="SMART" id="SM00156"/>
    </source>
</evidence>
<keyword evidence="5" id="KW-0904">Protein phosphatase</keyword>
<keyword evidence="6" id="KW-0464">Manganese</keyword>
<dbReference type="InterPro" id="IPR029052">
    <property type="entry name" value="Metallo-depent_PP-like"/>
</dbReference>
<evidence type="ECO:0000256" key="6">
    <source>
        <dbReference type="ARBA" id="ARBA00023211"/>
    </source>
</evidence>
<dbReference type="STRING" id="51028.A0A0N4VC04"/>
<dbReference type="PANTHER" id="PTHR11668">
    <property type="entry name" value="SERINE/THREONINE PROTEIN PHOSPHATASE"/>
    <property type="match status" value="1"/>
</dbReference>
<name>A0A0N4VC04_ENTVE</name>
<proteinExistence type="predicted"/>
<dbReference type="GO" id="GO:0005634">
    <property type="term" value="C:nucleus"/>
    <property type="evidence" value="ECO:0007669"/>
    <property type="project" value="TreeGrafter"/>
</dbReference>
<dbReference type="AlphaFoldDB" id="A0A0N4VC04"/>
<dbReference type="GO" id="GO:0004722">
    <property type="term" value="F:protein serine/threonine phosphatase activity"/>
    <property type="evidence" value="ECO:0007669"/>
    <property type="project" value="UniProtKB-EC"/>
</dbReference>
<gene>
    <name evidence="10" type="ORF">EVEC_LOCUS7564</name>
</gene>
<protein>
    <recommendedName>
        <fullName evidence="2">protein-serine/threonine phosphatase</fullName>
        <ecNumber evidence="2">3.1.3.16</ecNumber>
    </recommendedName>
</protein>
<dbReference type="CDD" id="cd00144">
    <property type="entry name" value="MPP_PPP_family"/>
    <property type="match status" value="1"/>
</dbReference>
<evidence type="ECO:0000256" key="4">
    <source>
        <dbReference type="ARBA" id="ARBA00022801"/>
    </source>
</evidence>
<dbReference type="InterPro" id="IPR006186">
    <property type="entry name" value="Ser/Thr-sp_prot-phosphatase"/>
</dbReference>
<dbReference type="WBParaSite" id="EVEC_0000808001-mRNA-1">
    <property type="protein sequence ID" value="EVEC_0000808001-mRNA-1"/>
    <property type="gene ID" value="EVEC_0000808001"/>
</dbReference>
<reference evidence="12" key="1">
    <citation type="submission" date="2017-02" db="UniProtKB">
        <authorList>
            <consortium name="WormBaseParasite"/>
        </authorList>
    </citation>
    <scope>IDENTIFICATION</scope>
</reference>
<dbReference type="Proteomes" id="UP000274131">
    <property type="component" value="Unassembled WGS sequence"/>
</dbReference>
<comment type="cofactor">
    <cofactor evidence="1">
        <name>Mn(2+)</name>
        <dbReference type="ChEBI" id="CHEBI:29035"/>
    </cofactor>
</comment>